<dbReference type="Proteomes" id="UP000789845">
    <property type="component" value="Unassembled WGS sequence"/>
</dbReference>
<name>A0A9C7G942_9BACI</name>
<evidence type="ECO:0000313" key="2">
    <source>
        <dbReference type="Proteomes" id="UP000789845"/>
    </source>
</evidence>
<keyword evidence="2" id="KW-1185">Reference proteome</keyword>
<gene>
    <name evidence="1" type="ORF">NEOCIP111885_01758</name>
</gene>
<protein>
    <submittedName>
        <fullName evidence="1">Uncharacterized protein</fullName>
    </submittedName>
</protein>
<dbReference type="AlphaFoldDB" id="A0A9C7G942"/>
<comment type="caution">
    <text evidence="1">The sequence shown here is derived from an EMBL/GenBank/DDBJ whole genome shotgun (WGS) entry which is preliminary data.</text>
</comment>
<sequence>MTKIQVSLHDGTIITTEVESYNAEEMESKMNDPKLLAIRVGNAVINKNVIKLIVPVIAAE</sequence>
<accession>A0A9C7G942</accession>
<dbReference type="RefSeq" id="WP_230496314.1">
    <property type="nucleotide sequence ID" value="NZ_CAKJTG010000008.1"/>
</dbReference>
<organism evidence="1 2">
    <name type="scientific">Pseudoneobacillus rhizosphaerae</name>
    <dbReference type="NCBI Taxonomy" id="2880968"/>
    <lineage>
        <taxon>Bacteria</taxon>
        <taxon>Bacillati</taxon>
        <taxon>Bacillota</taxon>
        <taxon>Bacilli</taxon>
        <taxon>Bacillales</taxon>
        <taxon>Bacillaceae</taxon>
        <taxon>Pseudoneobacillus</taxon>
    </lineage>
</organism>
<proteinExistence type="predicted"/>
<dbReference type="EMBL" id="CAKJTG010000008">
    <property type="protein sequence ID" value="CAG9608066.1"/>
    <property type="molecule type" value="Genomic_DNA"/>
</dbReference>
<evidence type="ECO:0000313" key="1">
    <source>
        <dbReference type="EMBL" id="CAG9608066.1"/>
    </source>
</evidence>
<reference evidence="1" key="1">
    <citation type="submission" date="2021-10" db="EMBL/GenBank/DDBJ databases">
        <authorList>
            <person name="Criscuolo A."/>
        </authorList>
    </citation>
    <scope>NUCLEOTIDE SEQUENCE</scope>
    <source>
        <strain evidence="1">CIP111885</strain>
    </source>
</reference>